<evidence type="ECO:0000256" key="1">
    <source>
        <dbReference type="ARBA" id="ARBA00022468"/>
    </source>
</evidence>
<evidence type="ECO:0000313" key="5">
    <source>
        <dbReference type="EMBL" id="OCF24575.1"/>
    </source>
</evidence>
<evidence type="ECO:0000256" key="4">
    <source>
        <dbReference type="SAM" id="MobiDB-lite"/>
    </source>
</evidence>
<reference evidence="6" key="2">
    <citation type="submission" date="2013-07" db="EMBL/GenBank/DDBJ databases">
        <authorList>
            <consortium name="The Broad Institute Genome Sequencing Platform"/>
            <person name="Cuomo C."/>
            <person name="Litvintseva A."/>
            <person name="Chen Y."/>
            <person name="Heitman J."/>
            <person name="Sun S."/>
            <person name="Springer D."/>
            <person name="Dromer F."/>
            <person name="Young S.K."/>
            <person name="Zeng Q."/>
            <person name="Gargeya S."/>
            <person name="Fitzgerald M."/>
            <person name="Abouelleil A."/>
            <person name="Alvarado L."/>
            <person name="Berlin A.M."/>
            <person name="Chapman S.B."/>
            <person name="Dewar J."/>
            <person name="Goldberg J."/>
            <person name="Griggs A."/>
            <person name="Gujja S."/>
            <person name="Hansen M."/>
            <person name="Howarth C."/>
            <person name="Imamovic A."/>
            <person name="Larimer J."/>
            <person name="McCowan C."/>
            <person name="Murphy C."/>
            <person name="Pearson M."/>
            <person name="Priest M."/>
            <person name="Roberts A."/>
            <person name="Saif S."/>
            <person name="Shea T."/>
            <person name="Sykes S."/>
            <person name="Wortman J."/>
            <person name="Nusbaum C."/>
            <person name="Birren B."/>
        </authorList>
    </citation>
    <scope>NUCLEOTIDE SEQUENCE</scope>
    <source>
        <strain evidence="6">CBS 10118</strain>
    </source>
</reference>
<reference evidence="5" key="3">
    <citation type="submission" date="2014-01" db="EMBL/GenBank/DDBJ databases">
        <title>Evolution of pathogenesis and genome organization in the Tremellales.</title>
        <authorList>
            <person name="Cuomo C."/>
            <person name="Litvintseva A."/>
            <person name="Heitman J."/>
            <person name="Chen Y."/>
            <person name="Sun S."/>
            <person name="Springer D."/>
            <person name="Dromer F."/>
            <person name="Young S."/>
            <person name="Zeng Q."/>
            <person name="Chapman S."/>
            <person name="Gujja S."/>
            <person name="Saif S."/>
            <person name="Birren B."/>
        </authorList>
    </citation>
    <scope>NUCLEOTIDE SEQUENCE</scope>
    <source>
        <strain evidence="5">CBS 10118</strain>
    </source>
</reference>
<keyword evidence="3" id="KW-0677">Repeat</keyword>
<dbReference type="GO" id="GO:0006913">
    <property type="term" value="P:nucleocytoplasmic transport"/>
    <property type="evidence" value="ECO:0007669"/>
    <property type="project" value="TreeGrafter"/>
</dbReference>
<organism evidence="5">
    <name type="scientific">Kwoniella bestiolae CBS 10118</name>
    <dbReference type="NCBI Taxonomy" id="1296100"/>
    <lineage>
        <taxon>Eukaryota</taxon>
        <taxon>Fungi</taxon>
        <taxon>Dikarya</taxon>
        <taxon>Basidiomycota</taxon>
        <taxon>Agaricomycotina</taxon>
        <taxon>Tremellomycetes</taxon>
        <taxon>Tremellales</taxon>
        <taxon>Cryptococcaceae</taxon>
        <taxon>Kwoniella</taxon>
    </lineage>
</organism>
<dbReference type="AlphaFoldDB" id="A0A1B9G0M7"/>
<evidence type="ECO:0000256" key="3">
    <source>
        <dbReference type="ARBA" id="ARBA00022737"/>
    </source>
</evidence>
<evidence type="ECO:0000256" key="2">
    <source>
        <dbReference type="ARBA" id="ARBA00022614"/>
    </source>
</evidence>
<dbReference type="GeneID" id="30210435"/>
<name>A0A1B9G0M7_9TREE</name>
<dbReference type="InterPro" id="IPR001611">
    <property type="entry name" value="Leu-rich_rpt"/>
</dbReference>
<dbReference type="SMART" id="SM00368">
    <property type="entry name" value="LRR_RI"/>
    <property type="match status" value="8"/>
</dbReference>
<proteinExistence type="predicted"/>
<feature type="region of interest" description="Disordered" evidence="4">
    <location>
        <begin position="331"/>
        <end position="406"/>
    </location>
</feature>
<dbReference type="OrthoDB" id="184583at2759"/>
<dbReference type="GO" id="GO:0031267">
    <property type="term" value="F:small GTPase binding"/>
    <property type="evidence" value="ECO:0007669"/>
    <property type="project" value="TreeGrafter"/>
</dbReference>
<dbReference type="PANTHER" id="PTHR24113">
    <property type="entry name" value="RAN GTPASE-ACTIVATING PROTEIN 1"/>
    <property type="match status" value="1"/>
</dbReference>
<dbReference type="GO" id="GO:0005096">
    <property type="term" value="F:GTPase activator activity"/>
    <property type="evidence" value="ECO:0007669"/>
    <property type="project" value="UniProtKB-KW"/>
</dbReference>
<protein>
    <submittedName>
        <fullName evidence="5">Ran GTPase-activating protein 1</fullName>
    </submittedName>
</protein>
<reference evidence="5" key="1">
    <citation type="submission" date="2013-07" db="EMBL/GenBank/DDBJ databases">
        <title>The Genome Sequence of Cryptococcus bestiolae CBS10118.</title>
        <authorList>
            <consortium name="The Broad Institute Genome Sequencing Platform"/>
            <person name="Cuomo C."/>
            <person name="Litvintseva A."/>
            <person name="Chen Y."/>
            <person name="Heitman J."/>
            <person name="Sun S."/>
            <person name="Springer D."/>
            <person name="Dromer F."/>
            <person name="Young S.K."/>
            <person name="Zeng Q."/>
            <person name="Gargeya S."/>
            <person name="Fitzgerald M."/>
            <person name="Abouelleil A."/>
            <person name="Alvarado L."/>
            <person name="Berlin A.M."/>
            <person name="Chapman S.B."/>
            <person name="Dewar J."/>
            <person name="Goldberg J."/>
            <person name="Griggs A."/>
            <person name="Gujja S."/>
            <person name="Hansen M."/>
            <person name="Howarth C."/>
            <person name="Imamovic A."/>
            <person name="Larimer J."/>
            <person name="McCowan C."/>
            <person name="Murphy C."/>
            <person name="Pearson M."/>
            <person name="Priest M."/>
            <person name="Roberts A."/>
            <person name="Saif S."/>
            <person name="Shea T."/>
            <person name="Sykes S."/>
            <person name="Wortman J."/>
            <person name="Nusbaum C."/>
            <person name="Birren B."/>
        </authorList>
    </citation>
    <scope>NUCLEOTIDE SEQUENCE [LARGE SCALE GENOMIC DNA]</scope>
    <source>
        <strain evidence="5">CBS 10118</strain>
    </source>
</reference>
<sequence length="406" mass="44245">MSKTFSILGKNLKANTAADLQPYLSELEGMDDVEEVHFGANSLGVEACQAIAEVLKGKKNLKVVDLADIFTGRLISEIPQALSALCDALSQSTSLVELDLSDNAFGGRCADAMVPFLENNTHFSIFKLNNNGLGPIGGSIIAKALIKNGEKCQKEGKELNLRVLVCGRNRLENGSSSDWKEAFSLHKGLREVKMPQNGIRMEGIKNLSEGLSHCKELEVLDLQDNTATKVGTRAIVQHLSSWKNLRQLNLSDCLLGKSGGIGLMTSLSNGTNPSLEVLKLQYNELDKTAVEILSVAITQHLKGLRELELNGNRFAEDDECVEGLKKALESWGNEDALDELDDMEEPESGEEEEASEEDEAESEEEEEEKEEKSKEEVDGTAKLPAVTDKQTDDLADMLAGAHVEAK</sequence>
<dbReference type="KEGG" id="kbi:30210435"/>
<gene>
    <name evidence="5" type="ORF">I302_06036</name>
    <name evidence="6" type="ORF">I302_106702</name>
</gene>
<dbReference type="SUPFAM" id="SSF52047">
    <property type="entry name" value="RNI-like"/>
    <property type="match status" value="1"/>
</dbReference>
<reference evidence="6" key="4">
    <citation type="submission" date="2024-02" db="EMBL/GenBank/DDBJ databases">
        <title>Comparative genomics of Cryptococcus and Kwoniella reveals pathogenesis evolution and contrasting modes of karyotype evolution via chromosome fusion or intercentromeric recombination.</title>
        <authorList>
            <person name="Coelho M.A."/>
            <person name="David-Palma M."/>
            <person name="Shea T."/>
            <person name="Bowers K."/>
            <person name="McGinley-Smith S."/>
            <person name="Mohammad A.W."/>
            <person name="Gnirke A."/>
            <person name="Yurkov A.M."/>
            <person name="Nowrousian M."/>
            <person name="Sun S."/>
            <person name="Cuomo C.A."/>
            <person name="Heitman J."/>
        </authorList>
    </citation>
    <scope>NUCLEOTIDE SEQUENCE</scope>
    <source>
        <strain evidence="6">CBS 10118</strain>
    </source>
</reference>
<keyword evidence="1" id="KW-0343">GTPase activation</keyword>
<dbReference type="Proteomes" id="UP000092730">
    <property type="component" value="Chromosome 5"/>
</dbReference>
<keyword evidence="7" id="KW-1185">Reference proteome</keyword>
<dbReference type="EMBL" id="CP144545">
    <property type="protein sequence ID" value="WVW84668.1"/>
    <property type="molecule type" value="Genomic_DNA"/>
</dbReference>
<dbReference type="PANTHER" id="PTHR24113:SF12">
    <property type="entry name" value="RAN GTPASE-ACTIVATING PROTEIN 1"/>
    <property type="match status" value="1"/>
</dbReference>
<dbReference type="InterPro" id="IPR032675">
    <property type="entry name" value="LRR_dom_sf"/>
</dbReference>
<keyword evidence="2" id="KW-0433">Leucine-rich repeat</keyword>
<dbReference type="CDD" id="cd00116">
    <property type="entry name" value="LRR_RI"/>
    <property type="match status" value="1"/>
</dbReference>
<dbReference type="VEuPathDB" id="FungiDB:I302_06036"/>
<accession>A0A1B9G0M7</accession>
<dbReference type="GO" id="GO:0005829">
    <property type="term" value="C:cytosol"/>
    <property type="evidence" value="ECO:0007669"/>
    <property type="project" value="TreeGrafter"/>
</dbReference>
<evidence type="ECO:0000313" key="6">
    <source>
        <dbReference type="EMBL" id="WVW84668.1"/>
    </source>
</evidence>
<dbReference type="STRING" id="1296100.A0A1B9G0M7"/>
<evidence type="ECO:0000313" key="7">
    <source>
        <dbReference type="Proteomes" id="UP000092730"/>
    </source>
</evidence>
<dbReference type="RefSeq" id="XP_019045645.1">
    <property type="nucleotide sequence ID" value="XM_019192648.1"/>
</dbReference>
<dbReference type="GO" id="GO:0005634">
    <property type="term" value="C:nucleus"/>
    <property type="evidence" value="ECO:0007669"/>
    <property type="project" value="TreeGrafter"/>
</dbReference>
<dbReference type="GO" id="GO:0048471">
    <property type="term" value="C:perinuclear region of cytoplasm"/>
    <property type="evidence" value="ECO:0007669"/>
    <property type="project" value="TreeGrafter"/>
</dbReference>
<dbReference type="Pfam" id="PF13516">
    <property type="entry name" value="LRR_6"/>
    <property type="match status" value="2"/>
</dbReference>
<feature type="compositionally biased region" description="Acidic residues" evidence="4">
    <location>
        <begin position="335"/>
        <end position="369"/>
    </location>
</feature>
<dbReference type="EMBL" id="KI894022">
    <property type="protein sequence ID" value="OCF24575.1"/>
    <property type="molecule type" value="Genomic_DNA"/>
</dbReference>
<dbReference type="InterPro" id="IPR027038">
    <property type="entry name" value="RanGap"/>
</dbReference>
<dbReference type="Gene3D" id="3.80.10.10">
    <property type="entry name" value="Ribonuclease Inhibitor"/>
    <property type="match status" value="1"/>
</dbReference>
<feature type="compositionally biased region" description="Basic and acidic residues" evidence="4">
    <location>
        <begin position="370"/>
        <end position="379"/>
    </location>
</feature>